<feature type="transmembrane region" description="Helical" evidence="9">
    <location>
        <begin position="152"/>
        <end position="174"/>
    </location>
</feature>
<keyword evidence="2" id="KW-0813">Transport</keyword>
<gene>
    <name evidence="10" type="ORF">ACFOEN_13510</name>
</gene>
<comment type="caution">
    <text evidence="10">The sequence shown here is derived from an EMBL/GenBank/DDBJ whole genome shotgun (WGS) entry which is preliminary data.</text>
</comment>
<proteinExistence type="inferred from homology"/>
<comment type="subcellular location">
    <subcellularLocation>
        <location evidence="1">Cell membrane</location>
        <topology evidence="1">Multi-pass membrane protein</topology>
    </subcellularLocation>
</comment>
<evidence type="ECO:0000256" key="5">
    <source>
        <dbReference type="ARBA" id="ARBA00022970"/>
    </source>
</evidence>
<evidence type="ECO:0000256" key="1">
    <source>
        <dbReference type="ARBA" id="ARBA00004651"/>
    </source>
</evidence>
<feature type="transmembrane region" description="Helical" evidence="9">
    <location>
        <begin position="321"/>
        <end position="346"/>
    </location>
</feature>
<comment type="similarity">
    <text evidence="8">Belongs to the binding-protein-dependent transport system permease family. LivHM subfamily.</text>
</comment>
<evidence type="ECO:0000256" key="9">
    <source>
        <dbReference type="SAM" id="Phobius"/>
    </source>
</evidence>
<sequence length="360" mass="37472">MGFYIEVLLGGLMSGVMYSLVALGFVLIYKASGVFNFAQGAMVLFAALAVARLSGEGLSAAHFWIVALLLGGLSGVLALGFIKKGGAAKSAPPLKFGVPVAGGIGAGVILWSLFGSGGWPLWLAMLGAGAVMVFVAMIIEKLVLRPLVNQEGVVLLMATLGVTYFLDGLGQTIWGSSIYKIDLGISKDPVIMLENVFQGGILINKIDVFAAVVATVLVAALALFFQKTPVGRALRAVADDHQAAQSIGIPLNRIWVIVWSVAGVVALVAGMIWGAKLGVQFSLVEVALKALPVVILGGLTSVPGAILGGLIIGVGEKMAEVFLGPTLGGGIEYWFAYVLALLFLIVRPEGLFGEKHIDRV</sequence>
<dbReference type="InterPro" id="IPR001851">
    <property type="entry name" value="ABC_transp_permease"/>
</dbReference>
<feature type="transmembrane region" description="Helical" evidence="9">
    <location>
        <begin position="254"/>
        <end position="273"/>
    </location>
</feature>
<name>A0ABV7H7X8_9BURK</name>
<keyword evidence="5" id="KW-0029">Amino-acid transport</keyword>
<feature type="transmembrane region" description="Helical" evidence="9">
    <location>
        <begin position="94"/>
        <end position="114"/>
    </location>
</feature>
<accession>A0ABV7H7X8</accession>
<evidence type="ECO:0000256" key="8">
    <source>
        <dbReference type="ARBA" id="ARBA00037998"/>
    </source>
</evidence>
<dbReference type="CDD" id="cd06582">
    <property type="entry name" value="TM_PBP1_LivH_like"/>
    <property type="match status" value="1"/>
</dbReference>
<reference evidence="11" key="1">
    <citation type="journal article" date="2019" name="Int. J. Syst. Evol. Microbiol.">
        <title>The Global Catalogue of Microorganisms (GCM) 10K type strain sequencing project: providing services to taxonomists for standard genome sequencing and annotation.</title>
        <authorList>
            <consortium name="The Broad Institute Genomics Platform"/>
            <consortium name="The Broad Institute Genome Sequencing Center for Infectious Disease"/>
            <person name="Wu L."/>
            <person name="Ma J."/>
        </authorList>
    </citation>
    <scope>NUCLEOTIDE SEQUENCE [LARGE SCALE GENOMIC DNA]</scope>
    <source>
        <strain evidence="11">KCTC 52168</strain>
    </source>
</reference>
<organism evidence="10 11">
    <name type="scientific">Piscinibacterium candidicorallinum</name>
    <dbReference type="NCBI Taxonomy" id="1793872"/>
    <lineage>
        <taxon>Bacteria</taxon>
        <taxon>Pseudomonadati</taxon>
        <taxon>Pseudomonadota</taxon>
        <taxon>Betaproteobacteria</taxon>
        <taxon>Burkholderiales</taxon>
        <taxon>Piscinibacterium</taxon>
    </lineage>
</organism>
<feature type="transmembrane region" description="Helical" evidence="9">
    <location>
        <begin position="293"/>
        <end position="314"/>
    </location>
</feature>
<dbReference type="Pfam" id="PF02653">
    <property type="entry name" value="BPD_transp_2"/>
    <property type="match status" value="1"/>
</dbReference>
<evidence type="ECO:0000256" key="7">
    <source>
        <dbReference type="ARBA" id="ARBA00023136"/>
    </source>
</evidence>
<feature type="transmembrane region" description="Helical" evidence="9">
    <location>
        <begin position="120"/>
        <end position="140"/>
    </location>
</feature>
<feature type="transmembrane region" description="Helical" evidence="9">
    <location>
        <begin position="61"/>
        <end position="82"/>
    </location>
</feature>
<keyword evidence="11" id="KW-1185">Reference proteome</keyword>
<dbReference type="EMBL" id="JBHRTI010000007">
    <property type="protein sequence ID" value="MFC3148644.1"/>
    <property type="molecule type" value="Genomic_DNA"/>
</dbReference>
<feature type="transmembrane region" description="Helical" evidence="9">
    <location>
        <begin position="6"/>
        <end position="27"/>
    </location>
</feature>
<evidence type="ECO:0000256" key="3">
    <source>
        <dbReference type="ARBA" id="ARBA00022475"/>
    </source>
</evidence>
<keyword evidence="4 9" id="KW-0812">Transmembrane</keyword>
<keyword evidence="3" id="KW-1003">Cell membrane</keyword>
<feature type="transmembrane region" description="Helical" evidence="9">
    <location>
        <begin position="34"/>
        <end position="55"/>
    </location>
</feature>
<evidence type="ECO:0000313" key="10">
    <source>
        <dbReference type="EMBL" id="MFC3148644.1"/>
    </source>
</evidence>
<evidence type="ECO:0000313" key="11">
    <source>
        <dbReference type="Proteomes" id="UP001595556"/>
    </source>
</evidence>
<feature type="transmembrane region" description="Helical" evidence="9">
    <location>
        <begin position="208"/>
        <end position="225"/>
    </location>
</feature>
<dbReference type="PANTHER" id="PTHR11795">
    <property type="entry name" value="BRANCHED-CHAIN AMINO ACID TRANSPORT SYSTEM PERMEASE PROTEIN LIVH"/>
    <property type="match status" value="1"/>
</dbReference>
<dbReference type="RefSeq" id="WP_377305061.1">
    <property type="nucleotide sequence ID" value="NZ_CP180191.1"/>
</dbReference>
<keyword evidence="7 9" id="KW-0472">Membrane</keyword>
<dbReference type="InterPro" id="IPR052157">
    <property type="entry name" value="BCAA_transport_permease"/>
</dbReference>
<dbReference type="PANTHER" id="PTHR11795:SF451">
    <property type="entry name" value="ABC TRANSPORTER PERMEASE PROTEIN"/>
    <property type="match status" value="1"/>
</dbReference>
<protein>
    <submittedName>
        <fullName evidence="10">Branched-chain amino acid ABC transporter permease</fullName>
    </submittedName>
</protein>
<evidence type="ECO:0000256" key="4">
    <source>
        <dbReference type="ARBA" id="ARBA00022692"/>
    </source>
</evidence>
<dbReference type="Proteomes" id="UP001595556">
    <property type="component" value="Unassembled WGS sequence"/>
</dbReference>
<evidence type="ECO:0000256" key="2">
    <source>
        <dbReference type="ARBA" id="ARBA00022448"/>
    </source>
</evidence>
<evidence type="ECO:0000256" key="6">
    <source>
        <dbReference type="ARBA" id="ARBA00022989"/>
    </source>
</evidence>
<keyword evidence="6 9" id="KW-1133">Transmembrane helix</keyword>